<evidence type="ECO:0000256" key="5">
    <source>
        <dbReference type="ARBA" id="ARBA00022824"/>
    </source>
</evidence>
<keyword evidence="8 11" id="KW-1133">Transmembrane helix</keyword>
<keyword evidence="9 11" id="KW-0472">Membrane</keyword>
<dbReference type="GO" id="GO:0005484">
    <property type="term" value="F:SNAP receptor activity"/>
    <property type="evidence" value="ECO:0007669"/>
    <property type="project" value="TreeGrafter"/>
</dbReference>
<evidence type="ECO:0000256" key="7">
    <source>
        <dbReference type="ARBA" id="ARBA00022927"/>
    </source>
</evidence>
<reference evidence="12" key="1">
    <citation type="journal article" date="2022" name="G3 (Bethesda)">
        <title>High quality genome of the basidiomycete yeast Dioszegia hungarica PDD-24b-2 isolated from cloud water.</title>
        <authorList>
            <person name="Jarrige D."/>
            <person name="Haridas S."/>
            <person name="Bleykasten-Grosshans C."/>
            <person name="Joly M."/>
            <person name="Nadalig T."/>
            <person name="Sancelme M."/>
            <person name="Vuilleumier S."/>
            <person name="Grigoriev I.V."/>
            <person name="Amato P."/>
            <person name="Bringel F."/>
        </authorList>
    </citation>
    <scope>NUCLEOTIDE SEQUENCE</scope>
    <source>
        <strain evidence="12">PDD-24b-2</strain>
    </source>
</reference>
<accession>A0AA38HD04</accession>
<dbReference type="GO" id="GO:0015031">
    <property type="term" value="P:protein transport"/>
    <property type="evidence" value="ECO:0007669"/>
    <property type="project" value="UniProtKB-KW"/>
</dbReference>
<dbReference type="GeneID" id="77729870"/>
<evidence type="ECO:0000256" key="8">
    <source>
        <dbReference type="ARBA" id="ARBA00022989"/>
    </source>
</evidence>
<organism evidence="12 13">
    <name type="scientific">Dioszegia hungarica</name>
    <dbReference type="NCBI Taxonomy" id="4972"/>
    <lineage>
        <taxon>Eukaryota</taxon>
        <taxon>Fungi</taxon>
        <taxon>Dikarya</taxon>
        <taxon>Basidiomycota</taxon>
        <taxon>Agaricomycotina</taxon>
        <taxon>Tremellomycetes</taxon>
        <taxon>Tremellales</taxon>
        <taxon>Bulleribasidiaceae</taxon>
        <taxon>Dioszegia</taxon>
    </lineage>
</organism>
<dbReference type="PANTHER" id="PTHR13050:SF7">
    <property type="entry name" value="VESICLE TRANSPORT PROTEIN USE1"/>
    <property type="match status" value="1"/>
</dbReference>
<keyword evidence="13" id="KW-1185">Reference proteome</keyword>
<feature type="region of interest" description="Disordered" evidence="10">
    <location>
        <begin position="121"/>
        <end position="176"/>
    </location>
</feature>
<name>A0AA38HD04_9TREE</name>
<comment type="similarity">
    <text evidence="2">Belongs to the USE1 family.</text>
</comment>
<dbReference type="PANTHER" id="PTHR13050">
    <property type="entry name" value="USE1-LIKE PROTEIN"/>
    <property type="match status" value="1"/>
</dbReference>
<feature type="transmembrane region" description="Helical" evidence="11">
    <location>
        <begin position="301"/>
        <end position="320"/>
    </location>
</feature>
<evidence type="ECO:0000256" key="6">
    <source>
        <dbReference type="ARBA" id="ARBA00022892"/>
    </source>
</evidence>
<evidence type="ECO:0000256" key="9">
    <source>
        <dbReference type="ARBA" id="ARBA00023136"/>
    </source>
</evidence>
<keyword evidence="5" id="KW-0256">Endoplasmic reticulum</keyword>
<sequence>MAGSTVAVMRTANTPSPQILRAAKSAASSPHALINLTRLVKSLDAKIPASEPGDSPLVDLSGLSAVQRRKDWEWLLYARAVLDFLRDGNEGSSSSTKTIAELTTSVNGIIARYEATVGPSLAGPAQATSPPSHSNADLVSAHGAAPTRAMSLSIPPSAMAPHVEPSSATRRRRAVPSLSEYLSKREREDARGGEIGLLPLGGDARRGTGGPTKSQGDQLLAGQRSEGVMGNSQWHEELGGQLAEMSHRLKLNAIHFSNSLEAEKSLLETSQQTLESNLVATQASKKQLGTVSSKGRGTTCLTLGVIILVLIIFVWTYMLIRFT</sequence>
<comment type="caution">
    <text evidence="12">The sequence shown here is derived from an EMBL/GenBank/DDBJ whole genome shotgun (WGS) entry which is preliminary data.</text>
</comment>
<evidence type="ECO:0000256" key="2">
    <source>
        <dbReference type="ARBA" id="ARBA00007891"/>
    </source>
</evidence>
<dbReference type="GO" id="GO:0031201">
    <property type="term" value="C:SNARE complex"/>
    <property type="evidence" value="ECO:0007669"/>
    <property type="project" value="TreeGrafter"/>
</dbReference>
<evidence type="ECO:0000313" key="13">
    <source>
        <dbReference type="Proteomes" id="UP001164286"/>
    </source>
</evidence>
<feature type="compositionally biased region" description="Polar residues" evidence="10">
    <location>
        <begin position="126"/>
        <end position="137"/>
    </location>
</feature>
<dbReference type="RefSeq" id="XP_052949055.1">
    <property type="nucleotide sequence ID" value="XM_053090665.1"/>
</dbReference>
<evidence type="ECO:0000256" key="11">
    <source>
        <dbReference type="SAM" id="Phobius"/>
    </source>
</evidence>
<dbReference type="Proteomes" id="UP001164286">
    <property type="component" value="Unassembled WGS sequence"/>
</dbReference>
<dbReference type="Pfam" id="PF09753">
    <property type="entry name" value="Use1"/>
    <property type="match status" value="1"/>
</dbReference>
<gene>
    <name evidence="12" type="ORF">MKK02DRAFT_39573</name>
</gene>
<keyword evidence="6" id="KW-0931">ER-Golgi transport</keyword>
<evidence type="ECO:0000256" key="3">
    <source>
        <dbReference type="ARBA" id="ARBA00022448"/>
    </source>
</evidence>
<protein>
    <submittedName>
        <fullName evidence="12">Uncharacterized protein</fullName>
    </submittedName>
</protein>
<dbReference type="GO" id="GO:0006890">
    <property type="term" value="P:retrograde vesicle-mediated transport, Golgi to endoplasmic reticulum"/>
    <property type="evidence" value="ECO:0007669"/>
    <property type="project" value="TreeGrafter"/>
</dbReference>
<comment type="subcellular location">
    <subcellularLocation>
        <location evidence="1">Endoplasmic reticulum membrane</location>
        <topology evidence="1">Single-pass type IV membrane protein</topology>
    </subcellularLocation>
</comment>
<evidence type="ECO:0000256" key="4">
    <source>
        <dbReference type="ARBA" id="ARBA00022692"/>
    </source>
</evidence>
<dbReference type="AlphaFoldDB" id="A0AA38HD04"/>
<evidence type="ECO:0000256" key="10">
    <source>
        <dbReference type="SAM" id="MobiDB-lite"/>
    </source>
</evidence>
<feature type="region of interest" description="Disordered" evidence="10">
    <location>
        <begin position="193"/>
        <end position="218"/>
    </location>
</feature>
<dbReference type="GO" id="GO:0005789">
    <property type="term" value="C:endoplasmic reticulum membrane"/>
    <property type="evidence" value="ECO:0007669"/>
    <property type="project" value="UniProtKB-SubCell"/>
</dbReference>
<evidence type="ECO:0000256" key="1">
    <source>
        <dbReference type="ARBA" id="ARBA00004163"/>
    </source>
</evidence>
<keyword evidence="4 11" id="KW-0812">Transmembrane</keyword>
<keyword evidence="3" id="KW-0813">Transport</keyword>
<evidence type="ECO:0000313" key="12">
    <source>
        <dbReference type="EMBL" id="KAI9639278.1"/>
    </source>
</evidence>
<keyword evidence="7" id="KW-0653">Protein transport</keyword>
<dbReference type="EMBL" id="JAKWFO010000001">
    <property type="protein sequence ID" value="KAI9639278.1"/>
    <property type="molecule type" value="Genomic_DNA"/>
</dbReference>
<proteinExistence type="inferred from homology"/>
<dbReference type="InterPro" id="IPR019150">
    <property type="entry name" value="Vesicle_transport_protein_Use1"/>
</dbReference>